<sequence>MQDRNAITGVAIMALVALGGAVDSAIVRLLAGEVHPFVIGFTRVSFGLLAMLPLILTRPGILRTQARFSHVLRAALKLGSLVAVFTALQAAPLATVTAIGFAAPIFVTLGAWLFLSEKPGPLRLMGLVLGFAGIVVILAPSIGLGEGEALMLALLGALLTAAIQLMLKVMGRTERADTLVAWNLIVSVPLAALPAWYFWTTPTATQWGLLALQGVIGTVSQLGVTRAFQLADASLVAPVDFLRLPFVAAMAWFVFSELSPISTWAGAALIFAAILLMAASARGRQAVVQG</sequence>
<dbReference type="AlphaFoldDB" id="A0A2H5F0H3"/>
<dbReference type="PANTHER" id="PTHR22911">
    <property type="entry name" value="ACYL-MALONYL CONDENSING ENZYME-RELATED"/>
    <property type="match status" value="1"/>
</dbReference>
<feature type="transmembrane region" description="Helical" evidence="6">
    <location>
        <begin position="261"/>
        <end position="281"/>
    </location>
</feature>
<dbReference type="RefSeq" id="WP_101753057.1">
    <property type="nucleotide sequence ID" value="NZ_CP025430.1"/>
</dbReference>
<name>A0A2H5F0H3_9RHOB</name>
<feature type="transmembrane region" description="Helical" evidence="6">
    <location>
        <begin position="122"/>
        <end position="143"/>
    </location>
</feature>
<feature type="domain" description="EamA" evidence="7">
    <location>
        <begin position="8"/>
        <end position="138"/>
    </location>
</feature>
<evidence type="ECO:0000256" key="1">
    <source>
        <dbReference type="ARBA" id="ARBA00004141"/>
    </source>
</evidence>
<keyword evidence="5 6" id="KW-0472">Membrane</keyword>
<dbReference type="InterPro" id="IPR037185">
    <property type="entry name" value="EmrE-like"/>
</dbReference>
<evidence type="ECO:0000256" key="4">
    <source>
        <dbReference type="ARBA" id="ARBA00022989"/>
    </source>
</evidence>
<evidence type="ECO:0000259" key="7">
    <source>
        <dbReference type="Pfam" id="PF00892"/>
    </source>
</evidence>
<reference evidence="8 9" key="1">
    <citation type="journal article" date="2013" name="Antonie Van Leeuwenhoek">
        <title>Paracoccus zhejiangensis sp. nov., isolated from activated sludge in wastewater-treatment system.</title>
        <authorList>
            <person name="Wu Z.G."/>
            <person name="Zhang D.F."/>
            <person name="Liu Y.L."/>
            <person name="Wang F."/>
            <person name="Jiang X."/>
            <person name="Li C."/>
            <person name="Li S.P."/>
            <person name="Hong Q."/>
            <person name="Li W.J."/>
        </authorList>
    </citation>
    <scope>NUCLEOTIDE SEQUENCE [LARGE SCALE GENOMIC DNA]</scope>
    <source>
        <strain evidence="8 9">J6</strain>
    </source>
</reference>
<keyword evidence="4 6" id="KW-1133">Transmembrane helix</keyword>
<dbReference type="OrthoDB" id="9812899at2"/>
<dbReference type="Proteomes" id="UP000234530">
    <property type="component" value="Chromosome"/>
</dbReference>
<feature type="transmembrane region" description="Helical" evidence="6">
    <location>
        <begin position="179"/>
        <end position="199"/>
    </location>
</feature>
<dbReference type="GO" id="GO:0016020">
    <property type="term" value="C:membrane"/>
    <property type="evidence" value="ECO:0007669"/>
    <property type="project" value="UniProtKB-SubCell"/>
</dbReference>
<feature type="domain" description="EamA" evidence="7">
    <location>
        <begin position="149"/>
        <end position="277"/>
    </location>
</feature>
<proteinExistence type="inferred from homology"/>
<evidence type="ECO:0000256" key="5">
    <source>
        <dbReference type="ARBA" id="ARBA00023136"/>
    </source>
</evidence>
<dbReference type="EMBL" id="CP025430">
    <property type="protein sequence ID" value="AUH65030.1"/>
    <property type="molecule type" value="Genomic_DNA"/>
</dbReference>
<dbReference type="KEGG" id="pzh:CX676_13335"/>
<feature type="transmembrane region" description="Helical" evidence="6">
    <location>
        <begin position="34"/>
        <end position="56"/>
    </location>
</feature>
<comment type="subcellular location">
    <subcellularLocation>
        <location evidence="1">Membrane</location>
        <topology evidence="1">Multi-pass membrane protein</topology>
    </subcellularLocation>
</comment>
<evidence type="ECO:0000313" key="8">
    <source>
        <dbReference type="EMBL" id="AUH65030.1"/>
    </source>
</evidence>
<dbReference type="Pfam" id="PF00892">
    <property type="entry name" value="EamA"/>
    <property type="match status" value="2"/>
</dbReference>
<evidence type="ECO:0000313" key="9">
    <source>
        <dbReference type="Proteomes" id="UP000234530"/>
    </source>
</evidence>
<accession>A0A2H5F0H3</accession>
<protein>
    <submittedName>
        <fullName evidence="8">ABC transporter permease</fullName>
    </submittedName>
</protein>
<evidence type="ECO:0000256" key="2">
    <source>
        <dbReference type="ARBA" id="ARBA00009853"/>
    </source>
</evidence>
<dbReference type="SUPFAM" id="SSF103481">
    <property type="entry name" value="Multidrug resistance efflux transporter EmrE"/>
    <property type="match status" value="2"/>
</dbReference>
<keyword evidence="3 6" id="KW-0812">Transmembrane</keyword>
<dbReference type="PANTHER" id="PTHR22911:SF6">
    <property type="entry name" value="SOLUTE CARRIER FAMILY 35 MEMBER G1"/>
    <property type="match status" value="1"/>
</dbReference>
<evidence type="ECO:0000256" key="3">
    <source>
        <dbReference type="ARBA" id="ARBA00022692"/>
    </source>
</evidence>
<keyword evidence="9" id="KW-1185">Reference proteome</keyword>
<evidence type="ECO:0000256" key="6">
    <source>
        <dbReference type="SAM" id="Phobius"/>
    </source>
</evidence>
<feature type="transmembrane region" description="Helical" evidence="6">
    <location>
        <begin position="149"/>
        <end position="167"/>
    </location>
</feature>
<comment type="similarity">
    <text evidence="2">Belongs to the drug/metabolite transporter (DMT) superfamily. 10 TMS drug/metabolite exporter (DME) (TC 2.A.7.3) family.</text>
</comment>
<organism evidence="8 9">
    <name type="scientific">Paracoccus zhejiangensis</name>
    <dbReference type="NCBI Taxonomy" id="1077935"/>
    <lineage>
        <taxon>Bacteria</taxon>
        <taxon>Pseudomonadati</taxon>
        <taxon>Pseudomonadota</taxon>
        <taxon>Alphaproteobacteria</taxon>
        <taxon>Rhodobacterales</taxon>
        <taxon>Paracoccaceae</taxon>
        <taxon>Paracoccus</taxon>
    </lineage>
</organism>
<feature type="transmembrane region" description="Helical" evidence="6">
    <location>
        <begin position="68"/>
        <end position="88"/>
    </location>
</feature>
<gene>
    <name evidence="8" type="ORF">CX676_13335</name>
</gene>
<feature type="transmembrane region" description="Helical" evidence="6">
    <location>
        <begin position="94"/>
        <end position="115"/>
    </location>
</feature>
<dbReference type="InterPro" id="IPR000620">
    <property type="entry name" value="EamA_dom"/>
</dbReference>
<dbReference type="Gene3D" id="1.10.3730.20">
    <property type="match status" value="1"/>
</dbReference>